<evidence type="ECO:0000313" key="2">
    <source>
        <dbReference type="EMBL" id="UXI68000.1"/>
    </source>
</evidence>
<protein>
    <recommendedName>
        <fullName evidence="4">YjbR protein</fullName>
    </recommendedName>
</protein>
<proteinExistence type="predicted"/>
<gene>
    <name evidence="2" type="ORF">N4264_25280</name>
</gene>
<sequence>MANARTRYDTISEFMQREHDATGALLYAKPSVQINGTPFLFYTNTGMAFRLSAKARDYALALPGSTVWSPLGAAQASSPWVLVPASQFLRWDRLAIDALRHAEAGDTRRPQALPSQGPPPLPPAAHRWRDSIKNLMEKASALRLVR</sequence>
<accession>A0ABY6BFY1</accession>
<reference evidence="2" key="1">
    <citation type="submission" date="2022-09" db="EMBL/GenBank/DDBJ databases">
        <title>Tahibacter sp. nov., isolated from a fresh water.</title>
        <authorList>
            <person name="Baek J.H."/>
            <person name="Lee J.K."/>
            <person name="Kim J.M."/>
            <person name="Jeon C.O."/>
        </authorList>
    </citation>
    <scope>NUCLEOTIDE SEQUENCE</scope>
    <source>
        <strain evidence="2">W38</strain>
    </source>
</reference>
<evidence type="ECO:0000313" key="3">
    <source>
        <dbReference type="Proteomes" id="UP001064632"/>
    </source>
</evidence>
<evidence type="ECO:0000256" key="1">
    <source>
        <dbReference type="SAM" id="MobiDB-lite"/>
    </source>
</evidence>
<dbReference type="RefSeq" id="WP_261694968.1">
    <property type="nucleotide sequence ID" value="NZ_CP104694.1"/>
</dbReference>
<name>A0ABY6BFY1_9GAMM</name>
<organism evidence="2 3">
    <name type="scientific">Tahibacter amnicola</name>
    <dbReference type="NCBI Taxonomy" id="2976241"/>
    <lineage>
        <taxon>Bacteria</taxon>
        <taxon>Pseudomonadati</taxon>
        <taxon>Pseudomonadota</taxon>
        <taxon>Gammaproteobacteria</taxon>
        <taxon>Lysobacterales</taxon>
        <taxon>Rhodanobacteraceae</taxon>
        <taxon>Tahibacter</taxon>
    </lineage>
</organism>
<dbReference type="EMBL" id="CP104694">
    <property type="protein sequence ID" value="UXI68000.1"/>
    <property type="molecule type" value="Genomic_DNA"/>
</dbReference>
<evidence type="ECO:0008006" key="4">
    <source>
        <dbReference type="Google" id="ProtNLM"/>
    </source>
</evidence>
<keyword evidence="3" id="KW-1185">Reference proteome</keyword>
<feature type="region of interest" description="Disordered" evidence="1">
    <location>
        <begin position="105"/>
        <end position="126"/>
    </location>
</feature>
<dbReference type="Proteomes" id="UP001064632">
    <property type="component" value="Chromosome"/>
</dbReference>